<protein>
    <submittedName>
        <fullName evidence="2">Uncharacterized protein</fullName>
    </submittedName>
</protein>
<dbReference type="AlphaFoldDB" id="A0A6H5G6W9"/>
<reference evidence="2 3" key="1">
    <citation type="submission" date="2020-02" db="EMBL/GenBank/DDBJ databases">
        <authorList>
            <person name="Ferguson B K."/>
        </authorList>
    </citation>
    <scope>NUCLEOTIDE SEQUENCE [LARGE SCALE GENOMIC DNA]</scope>
</reference>
<evidence type="ECO:0000313" key="3">
    <source>
        <dbReference type="Proteomes" id="UP000479000"/>
    </source>
</evidence>
<dbReference type="InterPro" id="IPR052728">
    <property type="entry name" value="O2_lipid_transport_reg"/>
</dbReference>
<keyword evidence="1" id="KW-1133">Transmembrane helix</keyword>
<dbReference type="Proteomes" id="UP000479000">
    <property type="component" value="Unassembled WGS sequence"/>
</dbReference>
<name>A0A6H5G6W9_9HEMI</name>
<keyword evidence="1" id="KW-0812">Transmembrane</keyword>
<dbReference type="PANTHER" id="PTHR11161">
    <property type="entry name" value="O-ACYLTRANSFERASE"/>
    <property type="match status" value="1"/>
</dbReference>
<dbReference type="PANTHER" id="PTHR11161:SF71">
    <property type="entry name" value="NOSE RESISTANT-TO-FLUOXETINE PROTEIN N-TERMINAL DOMAIN-CONTAINING PROTEIN"/>
    <property type="match status" value="1"/>
</dbReference>
<evidence type="ECO:0000313" key="2">
    <source>
        <dbReference type="EMBL" id="CAA9998272.1"/>
    </source>
</evidence>
<feature type="transmembrane region" description="Helical" evidence="1">
    <location>
        <begin position="59"/>
        <end position="80"/>
    </location>
</feature>
<organism evidence="2 3">
    <name type="scientific">Nesidiocoris tenuis</name>
    <dbReference type="NCBI Taxonomy" id="355587"/>
    <lineage>
        <taxon>Eukaryota</taxon>
        <taxon>Metazoa</taxon>
        <taxon>Ecdysozoa</taxon>
        <taxon>Arthropoda</taxon>
        <taxon>Hexapoda</taxon>
        <taxon>Insecta</taxon>
        <taxon>Pterygota</taxon>
        <taxon>Neoptera</taxon>
        <taxon>Paraneoptera</taxon>
        <taxon>Hemiptera</taxon>
        <taxon>Heteroptera</taxon>
        <taxon>Panheteroptera</taxon>
        <taxon>Cimicomorpha</taxon>
        <taxon>Miridae</taxon>
        <taxon>Dicyphina</taxon>
        <taxon>Nesidiocoris</taxon>
    </lineage>
</organism>
<evidence type="ECO:0000256" key="1">
    <source>
        <dbReference type="SAM" id="Phobius"/>
    </source>
</evidence>
<feature type="transmembrane region" description="Helical" evidence="1">
    <location>
        <begin position="100"/>
        <end position="117"/>
    </location>
</feature>
<dbReference type="EMBL" id="CADCXU010006727">
    <property type="protein sequence ID" value="CAA9998272.1"/>
    <property type="molecule type" value="Genomic_DNA"/>
</dbReference>
<keyword evidence="1" id="KW-0472">Membrane</keyword>
<sequence length="209" mass="23789">LTPAYAMAIAITATLLYRLGNGPEWDRIIRPVQNDCKDGWWWNILYVNNYGINNYTVNMALWATSAGFMLLAVFGGHPMFQLDYVYNKWLSSTYIGSYRLFWGLGLAWIILACDNGWGARKRVEPVEIASDTEAIIPSAPPINHAIIENETTSLKRMKFPSLFLLGWIQIVGNDRHHDDPSQFHNFLHSSAIGHVGHHSRHEPTITRHT</sequence>
<proteinExistence type="predicted"/>
<gene>
    <name evidence="2" type="ORF">NTEN_LOCUS4555</name>
</gene>
<keyword evidence="3" id="KW-1185">Reference proteome</keyword>
<feature type="non-terminal residue" evidence="2">
    <location>
        <position position="1"/>
    </location>
</feature>
<dbReference type="OrthoDB" id="10006435at2759"/>
<accession>A0A6H5G6W9</accession>